<evidence type="ECO:0000313" key="1">
    <source>
        <dbReference type="EMBL" id="OCR24169.1"/>
    </source>
</evidence>
<comment type="caution">
    <text evidence="1">The sequence shown here is derived from an EMBL/GenBank/DDBJ whole genome shotgun (WGS) entry which is preliminary data.</text>
</comment>
<dbReference type="PATRIC" id="fig|317.243.peg.3488"/>
<evidence type="ECO:0008006" key="3">
    <source>
        <dbReference type="Google" id="ProtNLM"/>
    </source>
</evidence>
<evidence type="ECO:0000313" key="2">
    <source>
        <dbReference type="Proteomes" id="UP000093104"/>
    </source>
</evidence>
<protein>
    <recommendedName>
        <fullName evidence="3">Baseplate assembly protein</fullName>
    </recommendedName>
</protein>
<accession>A0A1C7Z442</accession>
<proteinExistence type="predicted"/>
<gene>
    <name evidence="1" type="ORF">AFK24_15545</name>
</gene>
<organism evidence="1 2">
    <name type="scientific">Pseudomonas syringae</name>
    <dbReference type="NCBI Taxonomy" id="317"/>
    <lineage>
        <taxon>Bacteria</taxon>
        <taxon>Pseudomonadati</taxon>
        <taxon>Pseudomonadota</taxon>
        <taxon>Gammaproteobacteria</taxon>
        <taxon>Pseudomonadales</taxon>
        <taxon>Pseudomonadaceae</taxon>
        <taxon>Pseudomonas</taxon>
    </lineage>
</organism>
<dbReference type="Proteomes" id="UP000093104">
    <property type="component" value="Unassembled WGS sequence"/>
</dbReference>
<name>A0A1C7Z442_PSESX</name>
<dbReference type="AlphaFoldDB" id="A0A1C7Z442"/>
<dbReference type="EMBL" id="LGSI01000049">
    <property type="protein sequence ID" value="OCR24169.1"/>
    <property type="molecule type" value="Genomic_DNA"/>
</dbReference>
<dbReference type="NCBIfam" id="TIGR02243">
    <property type="entry name" value="putative baseplate assembly protein"/>
    <property type="match status" value="1"/>
</dbReference>
<sequence>MASGPPNPLDPDDTLWPLQVCNALARLTTRDDTDHAIMCIDLFAAVSDVLSFYSERYANEIFMRTARERDSVLRLARLIGYRVAPGLAATTSLAFTLDPGATTVIHSGLKVMSVPGQDEVAQTFETIGSVSADARLNDVPLYGQPQAVVPFQQGLSRIPILQRPEILLRNDTIAIVGNNELQVTSVHNVETASDGEYVTFTTPFAIASSGSIGFKTKRALRFFGHNVPPSYSFYDMNPATPVAKRWTMKTLGVDYSASIAASQTFYPLDARIDDLNPGTLLLVDLGSGAGRYVFALVGTVLHSTVTLGPMSDTVTWISLAQVTIGSDDVLNHLGGTGLPAIADRRQTQIYEVVRPQIAPRAYLYPASFSGGTAWIRSDHVNDARLLTKKQPIAIAQSTRRYVASIATVTQSPSVGDGISHITIGFDPPIGTPMISPRMNGNVAPASHGETQRDEALGHGNASALFQRFKLQRKDMTRLPGSVGLTPRAELAVRVNGELWSEAPSFYGRGPNDHVYTLRDDDAGNSIVSFGDGLTGARLPSGASNVVARYRTGIGLQGRLAAGQLSTLLERPVGVRGVSNPLPTEGGVDPETLDHAREAAPVTVRTFGRAIALSDFADVARQTGMAAAAKATWTWIGLEQAIQLTVSGGNGQRLSPDALAALHSSLTHSRDPNHLLIIGNLWRVPIVVTARILRDPVFEKDSVQHAARTALSDFMRFERQPMGCPLHLSQIIAVLQGARGVAAVDVDLFQIKGFAGWTAAWLSRRGLTGAPVQPHIRLFEARPRPPVAMLDPAALAGLALDPDALALPTEQAFIEAPDTDLTLHVVETL</sequence>
<reference evidence="1 2" key="1">
    <citation type="submission" date="2015-07" db="EMBL/GenBank/DDBJ databases">
        <title>Draft genome sequence of a diazotrophic, plant growth-promoting rhizobacterium of the Pseudomonas syringae complex.</title>
        <authorList>
            <person name="Patten C.L."/>
            <person name="Jeong H."/>
        </authorList>
    </citation>
    <scope>NUCLEOTIDE SEQUENCE [LARGE SCALE GENOMIC DNA]</scope>
    <source>
        <strain evidence="1 2">GR12-2</strain>
    </source>
</reference>
<dbReference type="InterPro" id="IPR011749">
    <property type="entry name" value="CHP02243"/>
</dbReference>